<dbReference type="AlphaFoldDB" id="A0A0Q3NAX4"/>
<evidence type="ECO:0000256" key="1">
    <source>
        <dbReference type="SAM" id="Coils"/>
    </source>
</evidence>
<gene>
    <name evidence="3" type="primary">LOC100846041</name>
    <name evidence="2" type="ORF">BRADI_1g13367v3</name>
</gene>
<dbReference type="EMBL" id="CM000880">
    <property type="protein sequence ID" value="KQK13918.1"/>
    <property type="molecule type" value="Genomic_DNA"/>
</dbReference>
<reference evidence="2 3" key="1">
    <citation type="journal article" date="2010" name="Nature">
        <title>Genome sequencing and analysis of the model grass Brachypodium distachyon.</title>
        <authorList>
            <consortium name="International Brachypodium Initiative"/>
        </authorList>
    </citation>
    <scope>NUCLEOTIDE SEQUENCE [LARGE SCALE GENOMIC DNA]</scope>
    <source>
        <strain evidence="2">Bd21</strain>
        <strain evidence="3">cv. Bd21</strain>
    </source>
</reference>
<keyword evidence="4" id="KW-1185">Reference proteome</keyword>
<dbReference type="RefSeq" id="XP_014752903.1">
    <property type="nucleotide sequence ID" value="XM_014897417.2"/>
</dbReference>
<keyword evidence="1" id="KW-0175">Coiled coil</keyword>
<dbReference type="PANTHER" id="PTHR18898">
    <property type="entry name" value="NUCLEOPROTEIN TPR-RELATED"/>
    <property type="match status" value="1"/>
</dbReference>
<name>A0A0Q3NAX4_BRADI</name>
<dbReference type="RefSeq" id="XP_014752899.1">
    <property type="nucleotide sequence ID" value="XM_014897413.2"/>
</dbReference>
<dbReference type="KEGG" id="bdi:100846041"/>
<feature type="coiled-coil region" evidence="1">
    <location>
        <begin position="118"/>
        <end position="145"/>
    </location>
</feature>
<evidence type="ECO:0000313" key="2">
    <source>
        <dbReference type="EMBL" id="KQK13918.1"/>
    </source>
</evidence>
<dbReference type="RefSeq" id="XP_014752906.1">
    <property type="nucleotide sequence ID" value="XM_014897420.2"/>
</dbReference>
<dbReference type="Gramene" id="KQK13918">
    <property type="protein sequence ID" value="KQK13918"/>
    <property type="gene ID" value="BRADI_1g13367v3"/>
</dbReference>
<dbReference type="STRING" id="15368.A0A0Q3NAX4"/>
<dbReference type="RefSeq" id="XP_014752902.1">
    <property type="nucleotide sequence ID" value="XM_014897416.2"/>
</dbReference>
<dbReference type="ExpressionAtlas" id="A0A0Q3NAX4">
    <property type="expression patterns" value="baseline"/>
</dbReference>
<reference evidence="3" key="3">
    <citation type="submission" date="2018-08" db="UniProtKB">
        <authorList>
            <consortium name="EnsemblPlants"/>
        </authorList>
    </citation>
    <scope>IDENTIFICATION</scope>
    <source>
        <strain evidence="3">cv. Bd21</strain>
    </source>
</reference>
<dbReference type="PANTHER" id="PTHR18898:SF2">
    <property type="entry name" value="NUCLEOPROTEIN TPR"/>
    <property type="match status" value="1"/>
</dbReference>
<dbReference type="RefSeq" id="XP_024312739.1">
    <property type="nucleotide sequence ID" value="XM_024456971.1"/>
</dbReference>
<protein>
    <submittedName>
        <fullName evidence="2 3">Uncharacterized protein</fullName>
    </submittedName>
</protein>
<dbReference type="RefSeq" id="XP_014752905.1">
    <property type="nucleotide sequence ID" value="XM_014897419.2"/>
</dbReference>
<sequence length="225" mass="26447">MILMGLFSKMFNFEIKFTCFLLILTNKYMELRESFQIELKRITDGATSRVEKVMKKSEEQAIVIESLHRSVVMYRKLCEGQQKTRSNVEHISNNLQDDGSKDLMVLFEGSQAVSRKAYEQVSERSKRLDEELTKLRTELVSLRSEHDKSVLEAKFAQDRHNGYMTENDHQRKEANSVSLRNAELMHLIVDYEKRLRESSDSMQALEENSRKLSMEVSILKHEKRY</sequence>
<dbReference type="EnsemblPlants" id="KQK13918">
    <property type="protein sequence ID" value="KQK13918"/>
    <property type="gene ID" value="BRADI_1g13367v3"/>
</dbReference>
<dbReference type="Proteomes" id="UP000008810">
    <property type="component" value="Chromosome 1"/>
</dbReference>
<dbReference type="RefSeq" id="XP_014752901.1">
    <property type="nucleotide sequence ID" value="XM_014897415.2"/>
</dbReference>
<feature type="coiled-coil region" evidence="1">
    <location>
        <begin position="188"/>
        <end position="222"/>
    </location>
</feature>
<accession>A0A0Q3NAX4</accession>
<reference evidence="2" key="2">
    <citation type="submission" date="2017-06" db="EMBL/GenBank/DDBJ databases">
        <title>WGS assembly of Brachypodium distachyon.</title>
        <authorList>
            <consortium name="The International Brachypodium Initiative"/>
            <person name="Lucas S."/>
            <person name="Harmon-Smith M."/>
            <person name="Lail K."/>
            <person name="Tice H."/>
            <person name="Grimwood J."/>
            <person name="Bruce D."/>
            <person name="Barry K."/>
            <person name="Shu S."/>
            <person name="Lindquist E."/>
            <person name="Wang M."/>
            <person name="Pitluck S."/>
            <person name="Vogel J.P."/>
            <person name="Garvin D.F."/>
            <person name="Mockler T.C."/>
            <person name="Schmutz J."/>
            <person name="Rokhsar D."/>
            <person name="Bevan M.W."/>
        </authorList>
    </citation>
    <scope>NUCLEOTIDE SEQUENCE</scope>
    <source>
        <strain evidence="2">Bd21</strain>
    </source>
</reference>
<dbReference type="GeneID" id="100846041"/>
<evidence type="ECO:0000313" key="3">
    <source>
        <dbReference type="EnsemblPlants" id="KQK13918"/>
    </source>
</evidence>
<evidence type="ECO:0000313" key="4">
    <source>
        <dbReference type="Proteomes" id="UP000008810"/>
    </source>
</evidence>
<organism evidence="2">
    <name type="scientific">Brachypodium distachyon</name>
    <name type="common">Purple false brome</name>
    <name type="synonym">Trachynia distachya</name>
    <dbReference type="NCBI Taxonomy" id="15368"/>
    <lineage>
        <taxon>Eukaryota</taxon>
        <taxon>Viridiplantae</taxon>
        <taxon>Streptophyta</taxon>
        <taxon>Embryophyta</taxon>
        <taxon>Tracheophyta</taxon>
        <taxon>Spermatophyta</taxon>
        <taxon>Magnoliopsida</taxon>
        <taxon>Liliopsida</taxon>
        <taxon>Poales</taxon>
        <taxon>Poaceae</taxon>
        <taxon>BOP clade</taxon>
        <taxon>Pooideae</taxon>
        <taxon>Stipodae</taxon>
        <taxon>Brachypodieae</taxon>
        <taxon>Brachypodium</taxon>
    </lineage>
</organism>
<proteinExistence type="predicted"/>